<accession>A0AAW1UXR0</accession>
<proteinExistence type="predicted"/>
<name>A0AAW1UXR0_9CUCU</name>
<organism evidence="2 3">
    <name type="scientific">Henosepilachna vigintioctopunctata</name>
    <dbReference type="NCBI Taxonomy" id="420089"/>
    <lineage>
        <taxon>Eukaryota</taxon>
        <taxon>Metazoa</taxon>
        <taxon>Ecdysozoa</taxon>
        <taxon>Arthropoda</taxon>
        <taxon>Hexapoda</taxon>
        <taxon>Insecta</taxon>
        <taxon>Pterygota</taxon>
        <taxon>Neoptera</taxon>
        <taxon>Endopterygota</taxon>
        <taxon>Coleoptera</taxon>
        <taxon>Polyphaga</taxon>
        <taxon>Cucujiformia</taxon>
        <taxon>Coccinelloidea</taxon>
        <taxon>Coccinellidae</taxon>
        <taxon>Epilachninae</taxon>
        <taxon>Epilachnini</taxon>
        <taxon>Henosepilachna</taxon>
    </lineage>
</organism>
<evidence type="ECO:0000313" key="2">
    <source>
        <dbReference type="EMBL" id="KAK9885915.1"/>
    </source>
</evidence>
<dbReference type="Proteomes" id="UP001431783">
    <property type="component" value="Unassembled WGS sequence"/>
</dbReference>
<evidence type="ECO:0000313" key="3">
    <source>
        <dbReference type="Proteomes" id="UP001431783"/>
    </source>
</evidence>
<protein>
    <submittedName>
        <fullName evidence="2">Uncharacterized protein</fullName>
    </submittedName>
</protein>
<feature type="compositionally biased region" description="Basic and acidic residues" evidence="1">
    <location>
        <begin position="1"/>
        <end position="22"/>
    </location>
</feature>
<dbReference type="EMBL" id="JARQZJ010000097">
    <property type="protein sequence ID" value="KAK9885915.1"/>
    <property type="molecule type" value="Genomic_DNA"/>
</dbReference>
<reference evidence="2 3" key="1">
    <citation type="submission" date="2023-03" db="EMBL/GenBank/DDBJ databases">
        <title>Genome insight into feeding habits of ladybird beetles.</title>
        <authorList>
            <person name="Li H.-S."/>
            <person name="Huang Y.-H."/>
            <person name="Pang H."/>
        </authorList>
    </citation>
    <scope>NUCLEOTIDE SEQUENCE [LARGE SCALE GENOMIC DNA]</scope>
    <source>
        <strain evidence="2">SYSU_2023b</strain>
        <tissue evidence="2">Whole body</tissue>
    </source>
</reference>
<evidence type="ECO:0000256" key="1">
    <source>
        <dbReference type="SAM" id="MobiDB-lite"/>
    </source>
</evidence>
<sequence>MGSEPADSKKELGESETKRKDVIAAASSEVETRVKAPLRRSSQNSELKASASAPDSQRHEEEDDEPKLKTPTEFQTTDEGGAYSAETKPVYSKVLGMSLPQYMLEKSEFEKEFDASSKYH</sequence>
<feature type="region of interest" description="Disordered" evidence="1">
    <location>
        <begin position="1"/>
        <end position="89"/>
    </location>
</feature>
<gene>
    <name evidence="2" type="ORF">WA026_013791</name>
</gene>
<comment type="caution">
    <text evidence="2">The sequence shown here is derived from an EMBL/GenBank/DDBJ whole genome shotgun (WGS) entry which is preliminary data.</text>
</comment>
<dbReference type="AlphaFoldDB" id="A0AAW1UXR0"/>
<keyword evidence="3" id="KW-1185">Reference proteome</keyword>
<feature type="compositionally biased region" description="Basic and acidic residues" evidence="1">
    <location>
        <begin position="56"/>
        <end position="70"/>
    </location>
</feature>